<sequence>MCRETQPPVARSAHIASLAGVVRYAILGAMLVLVGSNHPVTGDETMETLVDVAGDPIADMTPLWAEPAVVPASFCEPCLPAEAKPTTLSIGEFTLRPYGTVWTDLVYATSRTVPGRFALWVASEEDQGEPALELDARRSRIGLEVAGPQIDWCGGMDTGARFEVDFLGNFTTDNQPDVRLRHVYWEAKNDRNRILGGQTWDVVSPLIPNTVNFSISWAAGNVGFRRNQFRWERYISSGATTWTLQAAIAQNVIQDLATGFSATGVTRETGDWPMIQARSAVTFDEISVGGNTMILGVSGHIGETGFDFATGHPANPALGPEDDVRLRTWSFNAEARVPLTERWSVQGEFFTGSNLSNILGGIAQGVCPCLRVPIRSTGGWGELTYAWSPKLSSHVGYSIDDPNDNDSLIGRTKNDVIYANCIYRVSDRLTTGLEVSSWKTEYHNRTDEPGFTYVDAPTAPGEAVLFDWTVRYTF</sequence>
<reference evidence="1 2" key="1">
    <citation type="submission" date="2019-02" db="EMBL/GenBank/DDBJ databases">
        <title>Deep-cultivation of Planctomycetes and their phenomic and genomic characterization uncovers novel biology.</title>
        <authorList>
            <person name="Wiegand S."/>
            <person name="Jogler M."/>
            <person name="Boedeker C."/>
            <person name="Pinto D."/>
            <person name="Vollmers J."/>
            <person name="Rivas-Marin E."/>
            <person name="Kohn T."/>
            <person name="Peeters S.H."/>
            <person name="Heuer A."/>
            <person name="Rast P."/>
            <person name="Oberbeckmann S."/>
            <person name="Bunk B."/>
            <person name="Jeske O."/>
            <person name="Meyerdierks A."/>
            <person name="Storesund J.E."/>
            <person name="Kallscheuer N."/>
            <person name="Luecker S."/>
            <person name="Lage O.M."/>
            <person name="Pohl T."/>
            <person name="Merkel B.J."/>
            <person name="Hornburger P."/>
            <person name="Mueller R.-W."/>
            <person name="Bruemmer F."/>
            <person name="Labrenz M."/>
            <person name="Spormann A.M."/>
            <person name="Op Den Camp H."/>
            <person name="Overmann J."/>
            <person name="Amann R."/>
            <person name="Jetten M.S.M."/>
            <person name="Mascher T."/>
            <person name="Medema M.H."/>
            <person name="Devos D.P."/>
            <person name="Kaster A.-K."/>
            <person name="Ovreas L."/>
            <person name="Rohde M."/>
            <person name="Galperin M.Y."/>
            <person name="Jogler C."/>
        </authorList>
    </citation>
    <scope>NUCLEOTIDE SEQUENCE [LARGE SCALE GENOMIC DNA]</scope>
    <source>
        <strain evidence="1 2">Pan14r</strain>
    </source>
</reference>
<gene>
    <name evidence="1" type="ORF">Pan14r_02350</name>
</gene>
<evidence type="ECO:0000313" key="2">
    <source>
        <dbReference type="Proteomes" id="UP000317238"/>
    </source>
</evidence>
<protein>
    <recommendedName>
        <fullName evidence="3">Porin</fullName>
    </recommendedName>
</protein>
<dbReference type="AlphaFoldDB" id="A0A5C5XXC8"/>
<accession>A0A5C5XXC8</accession>
<dbReference type="Proteomes" id="UP000317238">
    <property type="component" value="Unassembled WGS sequence"/>
</dbReference>
<dbReference type="SUPFAM" id="SSF56935">
    <property type="entry name" value="Porins"/>
    <property type="match status" value="1"/>
</dbReference>
<evidence type="ECO:0008006" key="3">
    <source>
        <dbReference type="Google" id="ProtNLM"/>
    </source>
</evidence>
<dbReference type="EMBL" id="SJPL01000001">
    <property type="protein sequence ID" value="TWT67997.1"/>
    <property type="molecule type" value="Genomic_DNA"/>
</dbReference>
<keyword evidence="2" id="KW-1185">Reference proteome</keyword>
<proteinExistence type="predicted"/>
<organism evidence="1 2">
    <name type="scientific">Crateriforma conspicua</name>
    <dbReference type="NCBI Taxonomy" id="2527996"/>
    <lineage>
        <taxon>Bacteria</taxon>
        <taxon>Pseudomonadati</taxon>
        <taxon>Planctomycetota</taxon>
        <taxon>Planctomycetia</taxon>
        <taxon>Planctomycetales</taxon>
        <taxon>Planctomycetaceae</taxon>
        <taxon>Crateriforma</taxon>
    </lineage>
</organism>
<evidence type="ECO:0000313" key="1">
    <source>
        <dbReference type="EMBL" id="TWT67997.1"/>
    </source>
</evidence>
<name>A0A5C5XXC8_9PLAN</name>
<comment type="caution">
    <text evidence="1">The sequence shown here is derived from an EMBL/GenBank/DDBJ whole genome shotgun (WGS) entry which is preliminary data.</text>
</comment>